<comment type="catalytic activity">
    <reaction evidence="1">
        <text>Hydrolysis of proteins in presence of ATP.</text>
        <dbReference type="EC" id="3.4.21.53"/>
    </reaction>
</comment>
<dbReference type="PROSITE" id="PS51786">
    <property type="entry name" value="LON_PROTEOLYTIC"/>
    <property type="match status" value="1"/>
</dbReference>
<evidence type="ECO:0000259" key="3">
    <source>
        <dbReference type="PROSITE" id="PS51786"/>
    </source>
</evidence>
<feature type="domain" description="Lon proteolytic" evidence="3">
    <location>
        <begin position="565"/>
        <end position="760"/>
    </location>
</feature>
<dbReference type="InterPro" id="IPR046843">
    <property type="entry name" value="LonB_AAA-LID"/>
</dbReference>
<keyword evidence="2" id="KW-0175">Coiled coil</keyword>
<comment type="similarity">
    <text evidence="1">Belongs to the peptidase S16 family.</text>
</comment>
<dbReference type="EC" id="3.4.21.53" evidence="1"/>
<dbReference type="GO" id="GO:0004176">
    <property type="term" value="F:ATP-dependent peptidase activity"/>
    <property type="evidence" value="ECO:0007669"/>
    <property type="project" value="UniProtKB-UniRule"/>
</dbReference>
<dbReference type="GO" id="GO:0005524">
    <property type="term" value="F:ATP binding"/>
    <property type="evidence" value="ECO:0007669"/>
    <property type="project" value="InterPro"/>
</dbReference>
<feature type="active site" evidence="1">
    <location>
        <position position="698"/>
    </location>
</feature>
<dbReference type="RefSeq" id="WP_221047670.1">
    <property type="nucleotide sequence ID" value="NZ_AP019782.1"/>
</dbReference>
<dbReference type="InterPro" id="IPR041699">
    <property type="entry name" value="AAA_32"/>
</dbReference>
<gene>
    <name evidence="4" type="ORF">MoryE10_32390</name>
</gene>
<organism evidence="4 5">
    <name type="scientific">Methylogaea oryzae</name>
    <dbReference type="NCBI Taxonomy" id="1295382"/>
    <lineage>
        <taxon>Bacteria</taxon>
        <taxon>Pseudomonadati</taxon>
        <taxon>Pseudomonadota</taxon>
        <taxon>Gammaproteobacteria</taxon>
        <taxon>Methylococcales</taxon>
        <taxon>Methylococcaceae</taxon>
        <taxon>Methylogaea</taxon>
    </lineage>
</organism>
<dbReference type="Pfam" id="PF13654">
    <property type="entry name" value="AAA_32"/>
    <property type="match status" value="1"/>
</dbReference>
<dbReference type="GO" id="GO:0030163">
    <property type="term" value="P:protein catabolic process"/>
    <property type="evidence" value="ECO:0007669"/>
    <property type="project" value="InterPro"/>
</dbReference>
<name>A0A8D4VRC0_9GAMM</name>
<dbReference type="EMBL" id="AP019782">
    <property type="protein sequence ID" value="BBL72633.1"/>
    <property type="molecule type" value="Genomic_DNA"/>
</dbReference>
<dbReference type="InterPro" id="IPR008269">
    <property type="entry name" value="Lon_proteolytic"/>
</dbReference>
<proteinExistence type="inferred from homology"/>
<dbReference type="Pfam" id="PF20437">
    <property type="entry name" value="LonC_helical"/>
    <property type="match status" value="1"/>
</dbReference>
<dbReference type="KEGG" id="moz:MoryE10_32390"/>
<sequence>MDQSFPPLESRQLFTPCDADRLGFDTTEELADVELAIGQARALEAIRFGVEIRQKGYNIFVLGPAGAGRRTAVDQAVARQAEGQPVPSDWCYLNDFAQPSKPKALRLPAGMGFGFRQEVEKLVEDLRSAIPAAFEGEEYRARAEEIEGEAKEREGAALHELRQEARRSRIMLVETPTGFAFAPVDKDDDVLSPDEFKKLSEEEQREVRDVVEKLQQALQKLLRQFPGWRKEAKEKIRGLNREIVGYAVSHLIDAVKQHFLEQEEVIGYLEQMEQDIVEHVEDFLPRSDAAAVLLGQTQQGNPFQRYRVNLLVHHNGEKSAPVVHEPLPTHANLIGRVEYHAHMGALFTDFTMIKAGALHRANGGYLILDALALLTQPFAWDCLKRALQAGEIAVESLERRLSLISTTSLEPQPIPLDVKVILIGDRRLYYLLTMLDPEFADLFKVAADFEETIDRSDDAHAYYARVIGSLARRDQLRPLDKQAVARAVEHGARLAEDAEKLTTHQRSLADLLKEADHWAGKAESRIIGREHIQRAIDQQIHRADRIRKHIYEAIERGILFIDTAGAAVGQVNGLSVLSLGDFSFGQPSRITATTRLGAGKVIDIERETELGGAIHSKGVLILSSFLAARYARERAFSVAASLVFEQSYGQVEGDSASLAELCAIISSLAELPIFQHFAVTGSVNQHGRVQPIGGVNQKIEGFFDVCVARGLGGEQGVIIPAANVKHLMLRQDVVDACRDGRFCVYAVDTVDQALALLMGMPAGERDDSGAYPENSVNGKVEARLLAFAAIQKELAQPPAKDSEGGNHG</sequence>
<dbReference type="AlphaFoldDB" id="A0A8D4VRC0"/>
<evidence type="ECO:0000256" key="1">
    <source>
        <dbReference type="PROSITE-ProRule" id="PRU01122"/>
    </source>
</evidence>
<keyword evidence="1" id="KW-0378">Hydrolase</keyword>
<evidence type="ECO:0000313" key="4">
    <source>
        <dbReference type="EMBL" id="BBL72633.1"/>
    </source>
</evidence>
<feature type="coiled-coil region" evidence="2">
    <location>
        <begin position="197"/>
        <end position="231"/>
    </location>
</feature>
<dbReference type="Pfam" id="PF20436">
    <property type="entry name" value="LonB_AAA-LID"/>
    <property type="match status" value="1"/>
</dbReference>
<reference evidence="4" key="1">
    <citation type="submission" date="2019-06" db="EMBL/GenBank/DDBJ databases">
        <title>Complete genome sequence of Methylogaea oryzae strain JCM16910.</title>
        <authorList>
            <person name="Asakawa S."/>
        </authorList>
    </citation>
    <scope>NUCLEOTIDE SEQUENCE</scope>
    <source>
        <strain evidence="4">E10</strain>
    </source>
</reference>
<dbReference type="Pfam" id="PF05362">
    <property type="entry name" value="Lon_C"/>
    <property type="match status" value="1"/>
</dbReference>
<dbReference type="Proteomes" id="UP000824988">
    <property type="component" value="Chromosome"/>
</dbReference>
<dbReference type="GO" id="GO:0004252">
    <property type="term" value="F:serine-type endopeptidase activity"/>
    <property type="evidence" value="ECO:0007669"/>
    <property type="project" value="UniProtKB-UniRule"/>
</dbReference>
<dbReference type="InterPro" id="IPR046844">
    <property type="entry name" value="Lon-like_helical"/>
</dbReference>
<protein>
    <recommendedName>
        <fullName evidence="1">endopeptidase La</fullName>
        <ecNumber evidence="1">3.4.21.53</ecNumber>
    </recommendedName>
</protein>
<keyword evidence="1" id="KW-0720">Serine protease</keyword>
<dbReference type="PANTHER" id="PTHR10046">
    <property type="entry name" value="ATP DEPENDENT LON PROTEASE FAMILY MEMBER"/>
    <property type="match status" value="1"/>
</dbReference>
<accession>A0A8D4VRC0</accession>
<keyword evidence="1 4" id="KW-0645">Protease</keyword>
<dbReference type="GO" id="GO:0006508">
    <property type="term" value="P:proteolysis"/>
    <property type="evidence" value="ECO:0007669"/>
    <property type="project" value="UniProtKB-KW"/>
</dbReference>
<evidence type="ECO:0000256" key="2">
    <source>
        <dbReference type="SAM" id="Coils"/>
    </source>
</evidence>
<keyword evidence="5" id="KW-1185">Reference proteome</keyword>
<evidence type="ECO:0000313" key="5">
    <source>
        <dbReference type="Proteomes" id="UP000824988"/>
    </source>
</evidence>
<dbReference type="InterPro" id="IPR027065">
    <property type="entry name" value="Lon_Prtase"/>
</dbReference>
<feature type="active site" evidence="1">
    <location>
        <position position="655"/>
    </location>
</feature>